<feature type="transmembrane region" description="Helical" evidence="1">
    <location>
        <begin position="24"/>
        <end position="46"/>
    </location>
</feature>
<dbReference type="PANTHER" id="PTHR33994:SF20">
    <property type="entry name" value="OS02G0619500 PROTEIN"/>
    <property type="match status" value="1"/>
</dbReference>
<protein>
    <submittedName>
        <fullName evidence="2">Uncharacterized protein</fullName>
    </submittedName>
</protein>
<reference evidence="2" key="2">
    <citation type="submission" date="2018-10" db="UniProtKB">
        <authorList>
            <consortium name="EnsemblPlants"/>
        </authorList>
    </citation>
    <scope>IDENTIFICATION</scope>
</reference>
<dbReference type="Gramene" id="TraesCS6A02G227400.1">
    <property type="protein sequence ID" value="TraesCS6A02G227400.1.cds1"/>
    <property type="gene ID" value="TraesCS6A02G227400"/>
</dbReference>
<keyword evidence="1" id="KW-0812">Transmembrane</keyword>
<accession>A0A3B6NS43</accession>
<dbReference type="Gramene" id="TraesNOR6A03G03380600.1">
    <property type="protein sequence ID" value="TraesNOR6A03G03380600.1.CDS1"/>
    <property type="gene ID" value="TraesNOR6A03G03380600"/>
</dbReference>
<sequence>MAAARDDDIDGGGGCDPRKCLGDAWPAILGALTALVIITPILHWLYAGSEDSAKIPEYTVAVAAFSGLDPDVDLARATLDPAFDLTFRIMEPRKYSAECVDRGTTASVSYRRVVLASGPVPEFCARKENVTEVGSVMAWGNAVPVPRFARERLAEELRRGNATVDVALLGPAAPRQLQKVVECTAVLGRGEASPTCKVTSQYPISPEPEYPLGPRPARKLLESWNDYRSLLLVS</sequence>
<dbReference type="OMA" id="CGQNENT"/>
<dbReference type="Gramene" id="TraesRN6A0100599500.1">
    <property type="protein sequence ID" value="TraesRN6A0100599500.1"/>
    <property type="gene ID" value="TraesRN6A0100599500"/>
</dbReference>
<organism evidence="2">
    <name type="scientific">Triticum aestivum</name>
    <name type="common">Wheat</name>
    <dbReference type="NCBI Taxonomy" id="4565"/>
    <lineage>
        <taxon>Eukaryota</taxon>
        <taxon>Viridiplantae</taxon>
        <taxon>Streptophyta</taxon>
        <taxon>Embryophyta</taxon>
        <taxon>Tracheophyta</taxon>
        <taxon>Spermatophyta</taxon>
        <taxon>Magnoliopsida</taxon>
        <taxon>Liliopsida</taxon>
        <taxon>Poales</taxon>
        <taxon>Poaceae</taxon>
        <taxon>BOP clade</taxon>
        <taxon>Pooideae</taxon>
        <taxon>Triticodae</taxon>
        <taxon>Triticeae</taxon>
        <taxon>Triticinae</taxon>
        <taxon>Triticum</taxon>
    </lineage>
</organism>
<keyword evidence="1" id="KW-1133">Transmembrane helix</keyword>
<dbReference type="Gramene" id="TraesARI6A03G03304340.1">
    <property type="protein sequence ID" value="TraesARI6A03G03304340.1.CDS1"/>
    <property type="gene ID" value="TraesARI6A03G03304340"/>
</dbReference>
<dbReference type="Gramene" id="TraesLAC6A03G03303710.1">
    <property type="protein sequence ID" value="TraesLAC6A03G03303710.1.CDS1"/>
    <property type="gene ID" value="TraesLAC6A03G03303710"/>
</dbReference>
<reference evidence="2" key="1">
    <citation type="submission" date="2018-08" db="EMBL/GenBank/DDBJ databases">
        <authorList>
            <person name="Rossello M."/>
        </authorList>
    </citation>
    <scope>NUCLEOTIDE SEQUENCE [LARGE SCALE GENOMIC DNA]</scope>
    <source>
        <strain evidence="2">cv. Chinese Spring</strain>
    </source>
</reference>
<proteinExistence type="predicted"/>
<dbReference type="Gramene" id="TraesPARA_EIv1.0_1948550.1">
    <property type="protein sequence ID" value="TraesPARA_EIv1.0_1948550.1.CDS1"/>
    <property type="gene ID" value="TraesPARA_EIv1.0_1948550"/>
</dbReference>
<dbReference type="OrthoDB" id="660007at2759"/>
<evidence type="ECO:0000313" key="2">
    <source>
        <dbReference type="EnsemblPlants" id="TraesCS6A02G227400.1.cds1"/>
    </source>
</evidence>
<dbReference type="Gramene" id="TraesSYM6A03G03289630.1">
    <property type="protein sequence ID" value="TraesSYM6A03G03289630.1.CDS1"/>
    <property type="gene ID" value="TraesSYM6A03G03289630"/>
</dbReference>
<dbReference type="Gramene" id="TraesCLE_scaffold_156578_01G000200.1">
    <property type="protein sequence ID" value="TraesCLE_scaffold_156578_01G000200.1"/>
    <property type="gene ID" value="TraesCLE_scaffold_156578_01G000200"/>
</dbReference>
<keyword evidence="3" id="KW-1185">Reference proteome</keyword>
<dbReference type="EnsemblPlants" id="TraesCS6A02G227400.1">
    <property type="protein sequence ID" value="TraesCS6A02G227400.1.cds1"/>
    <property type="gene ID" value="TraesCS6A02G227400"/>
</dbReference>
<dbReference type="Gramene" id="TraesROB_scaffold_035395_01G000200.1">
    <property type="protein sequence ID" value="TraesROB_scaffold_035395_01G000200.1"/>
    <property type="gene ID" value="TraesROB_scaffold_035395_01G000200"/>
</dbReference>
<dbReference type="AlphaFoldDB" id="A0A3B6NS43"/>
<dbReference type="PaxDb" id="4565-Traes_6AL_C588192F5.1"/>
<dbReference type="Gramene" id="TraesJAG6A03G03341450.1">
    <property type="protein sequence ID" value="TraesJAG6A03G03341450.1.CDS1"/>
    <property type="gene ID" value="TraesJAG6A03G03341450"/>
</dbReference>
<evidence type="ECO:0000313" key="3">
    <source>
        <dbReference type="Proteomes" id="UP000019116"/>
    </source>
</evidence>
<dbReference type="PANTHER" id="PTHR33994">
    <property type="entry name" value="OS04G0515000 PROTEIN"/>
    <property type="match status" value="1"/>
</dbReference>
<keyword evidence="1" id="KW-0472">Membrane</keyword>
<dbReference type="Gramene" id="TraesCS6A03G0624700.1">
    <property type="protein sequence ID" value="TraesCS6A03G0624700.1.CDS1"/>
    <property type="gene ID" value="TraesCS6A03G0624700"/>
</dbReference>
<evidence type="ECO:0000256" key="1">
    <source>
        <dbReference type="SAM" id="Phobius"/>
    </source>
</evidence>
<dbReference type="Proteomes" id="UP000019116">
    <property type="component" value="Chromosome 6A"/>
</dbReference>
<name>A0A3B6NS43_WHEAT</name>
<dbReference type="Gramene" id="TraesCAD_scaffold_067770_01G000200.1">
    <property type="protein sequence ID" value="TraesCAD_scaffold_067770_01G000200.1"/>
    <property type="gene ID" value="TraesCAD_scaffold_067770_01G000200"/>
</dbReference>